<dbReference type="PANTHER" id="PTHR14795:SF0">
    <property type="entry name" value="TRANSMEMBRANE PROTEIN 62"/>
    <property type="match status" value="1"/>
</dbReference>
<evidence type="ECO:0000259" key="11">
    <source>
        <dbReference type="Pfam" id="PF24394"/>
    </source>
</evidence>
<keyword evidence="4" id="KW-0493">Microtubule</keyword>
<feature type="transmembrane region" description="Helical" evidence="6">
    <location>
        <begin position="511"/>
        <end position="535"/>
    </location>
</feature>
<dbReference type="InterPro" id="IPR041470">
    <property type="entry name" value="GCP_N"/>
</dbReference>
<dbReference type="InterPro" id="IPR056229">
    <property type="entry name" value="Ig_TMM62"/>
</dbReference>
<evidence type="ECO:0000259" key="8">
    <source>
        <dbReference type="Pfam" id="PF04130"/>
    </source>
</evidence>
<keyword evidence="5" id="KW-0206">Cytoskeleton</keyword>
<feature type="transmembrane region" description="Helical" evidence="6">
    <location>
        <begin position="582"/>
        <end position="599"/>
    </location>
</feature>
<dbReference type="PANTHER" id="PTHR14795">
    <property type="entry name" value="HELICASE RELATED"/>
    <property type="match status" value="1"/>
</dbReference>
<dbReference type="GO" id="GO:0005874">
    <property type="term" value="C:microtubule"/>
    <property type="evidence" value="ECO:0007669"/>
    <property type="project" value="UniProtKB-KW"/>
</dbReference>
<feature type="domain" description="Gamma tubulin complex component protein N-terminal" evidence="9">
    <location>
        <begin position="641"/>
        <end position="929"/>
    </location>
</feature>
<evidence type="ECO:0000256" key="5">
    <source>
        <dbReference type="ARBA" id="ARBA00023212"/>
    </source>
</evidence>
<protein>
    <recommendedName>
        <fullName evidence="14">Gamma-tubulin complex component</fullName>
    </recommendedName>
</protein>
<dbReference type="InterPro" id="IPR004843">
    <property type="entry name" value="Calcineurin-like_PHP"/>
</dbReference>
<name>A0A6A6KC13_HEVBR</name>
<dbReference type="InterPro" id="IPR040457">
    <property type="entry name" value="GCP_C"/>
</dbReference>
<dbReference type="InterPro" id="IPR056230">
    <property type="entry name" value="TMEM62_C"/>
</dbReference>
<sequence>MKQNEDEWLEYQNIIEDVVKRSGLDKNIFYDLRGNHDIFGVPVVGGSFDFFSKYSINGQLARRGNVNSVTLETGERKHLFIGLDTAMSVGLRGPTNLFGHPTDQLLTQLDSQLSQWDSQTNKPVTKISFGHFPLSFSASSHSGKSLKDIFLNHSISAYLCGHLHARFGKNLKRHHQSTSSQNLLSLQKFFQLNMQQIPSGSAKNCSFGAPSAEEFWEWEMGDWRKSRAMRIMAIDRGHVSYLDIDFKSGAKKTIVLPTFPLDSRFMSTSSWHQKYECQHMVPSSYETIRALVFSVSPIVSVVARIYDARPGTLNIVLETPMTKVVVDMSRGDFYAAPWNHKAFDDPSPDRFWLQIEVIDIMARSTLSELRPFSVNGLTTKISWTWKEFFVMGCQWAELYYPIFWSVIYLMLSILLIPRLLLLFSKKQYSYKSFIVEKGFFNGIAWVFQDLCRLPITWFGILGYLIYLLLFPWFIGQVFTDGEDKGYMTYMGWVVRSSNDNRNQEYIGSPDIMVVVLPHLIFVVLPATFVAGALAAERGMFKEHFLSLSGKKEDDDSGQMNKKSQVLDKQGDRRLKFYFGRRCIRKVLLVVCLGICWKHFMETKGASRLAGTKGLSLDSFSPGIDKAIGCYDAAVQELIVIDNLMSALVGIEGQYVKRVHGKEDEITFQIDASMDLALQERAKWIFPLCESYLLIDQFVESRSQFKSGVVNHAFAAALRALLLDYQAMVAQLEHQFRLGKLSIQGLWFYCQPLMGSMQALSTVVKKASANNFTGSAVLNLLQSQAKAMAGDSAVRSLLEKMTHCASNAYLGILERWVYEGVIDDPYGEFFIAENKSLHKESLTQDYDAKYWRQRYSLKEGIPSFLANIAGTILTTGKYLNVMRECGHNVQVPSSKNSKLMNFGSNHQYLECIKAAYDFASSELLNLIKEKYDLMGKLLSLKHYLLLDQGDFLVHFTDIARDELTKKLDEISVEKLQSLLDLALRTTAAAADPCHEDLTCCVERSSLLKTLGNLKDLGTRAFPDNNDLEEPMSITGLETFSLSYKVQWPLSIVISKKALTKYQLIFRFLFHCKHVDRQLCGAWQVHQGVRALNMRGTAIPRSALLCRSMLKFINSLLHYLTFEVLEPNWHMMYNKMQTAKSIDEVIQYHDLFLDKCLKECLLLLPELLKKVERLKLVCLQYAAASQWLISSSIDIPKLEEPSDVSLRSEKSKQWRSRSQSQAVKMMTQNTTVTESILKFEREFNAELQSLGPILSSNSQAEPYLTHLAQWILGIRNDQ</sequence>
<dbReference type="Gene3D" id="3.60.21.10">
    <property type="match status" value="1"/>
</dbReference>
<dbReference type="AlphaFoldDB" id="A0A6A6KC13"/>
<evidence type="ECO:0000313" key="13">
    <source>
        <dbReference type="Proteomes" id="UP000467840"/>
    </source>
</evidence>
<keyword evidence="3" id="KW-0963">Cytoplasm</keyword>
<dbReference type="Pfam" id="PF24394">
    <property type="entry name" value="TMEM62_C"/>
    <property type="match status" value="1"/>
</dbReference>
<gene>
    <name evidence="12" type="ORF">GH714_016737</name>
</gene>
<comment type="caution">
    <text evidence="12">The sequence shown here is derived from an EMBL/GenBank/DDBJ whole genome shotgun (WGS) entry which is preliminary data.</text>
</comment>
<dbReference type="GO" id="GO:0016787">
    <property type="term" value="F:hydrolase activity"/>
    <property type="evidence" value="ECO:0007669"/>
    <property type="project" value="InterPro"/>
</dbReference>
<evidence type="ECO:0000313" key="12">
    <source>
        <dbReference type="EMBL" id="KAF2286402.1"/>
    </source>
</evidence>
<keyword evidence="13" id="KW-1185">Reference proteome</keyword>
<evidence type="ECO:0000256" key="6">
    <source>
        <dbReference type="SAM" id="Phobius"/>
    </source>
</evidence>
<evidence type="ECO:0000256" key="2">
    <source>
        <dbReference type="ARBA" id="ARBA00010337"/>
    </source>
</evidence>
<organism evidence="12 13">
    <name type="scientific">Hevea brasiliensis</name>
    <name type="common">Para rubber tree</name>
    <name type="synonym">Siphonia brasiliensis</name>
    <dbReference type="NCBI Taxonomy" id="3981"/>
    <lineage>
        <taxon>Eukaryota</taxon>
        <taxon>Viridiplantae</taxon>
        <taxon>Streptophyta</taxon>
        <taxon>Embryophyta</taxon>
        <taxon>Tracheophyta</taxon>
        <taxon>Spermatophyta</taxon>
        <taxon>Magnoliopsida</taxon>
        <taxon>eudicotyledons</taxon>
        <taxon>Gunneridae</taxon>
        <taxon>Pentapetalae</taxon>
        <taxon>rosids</taxon>
        <taxon>fabids</taxon>
        <taxon>Malpighiales</taxon>
        <taxon>Euphorbiaceae</taxon>
        <taxon>Crotonoideae</taxon>
        <taxon>Micrandreae</taxon>
        <taxon>Hevea</taxon>
    </lineage>
</organism>
<evidence type="ECO:0000256" key="3">
    <source>
        <dbReference type="ARBA" id="ARBA00022490"/>
    </source>
</evidence>
<dbReference type="InterPro" id="IPR029052">
    <property type="entry name" value="Metallo-depent_PP-like"/>
</dbReference>
<dbReference type="Proteomes" id="UP000467840">
    <property type="component" value="Chromosome 3"/>
</dbReference>
<comment type="similarity">
    <text evidence="2">Belongs to the TUBGCP family.</text>
</comment>
<dbReference type="Pfam" id="PF24384">
    <property type="entry name" value="Ig_TMM62"/>
    <property type="match status" value="1"/>
</dbReference>
<dbReference type="EMBL" id="JAAGAX010000017">
    <property type="protein sequence ID" value="KAF2286402.1"/>
    <property type="molecule type" value="Genomic_DNA"/>
</dbReference>
<dbReference type="Pfam" id="PF04130">
    <property type="entry name" value="GCP_C_terminal"/>
    <property type="match status" value="1"/>
</dbReference>
<dbReference type="Pfam" id="PF00149">
    <property type="entry name" value="Metallophos"/>
    <property type="match status" value="1"/>
</dbReference>
<evidence type="ECO:0000256" key="1">
    <source>
        <dbReference type="ARBA" id="ARBA00004245"/>
    </source>
</evidence>
<reference evidence="12 13" key="1">
    <citation type="journal article" date="2020" name="Mol. Plant">
        <title>The Chromosome-Based Rubber Tree Genome Provides New Insights into Spurge Genome Evolution and Rubber Biosynthesis.</title>
        <authorList>
            <person name="Liu J."/>
            <person name="Shi C."/>
            <person name="Shi C.C."/>
            <person name="Li W."/>
            <person name="Zhang Q.J."/>
            <person name="Zhang Y."/>
            <person name="Li K."/>
            <person name="Lu H.F."/>
            <person name="Shi C."/>
            <person name="Zhu S.T."/>
            <person name="Xiao Z.Y."/>
            <person name="Nan H."/>
            <person name="Yue Y."/>
            <person name="Zhu X.G."/>
            <person name="Wu Y."/>
            <person name="Hong X.N."/>
            <person name="Fan G.Y."/>
            <person name="Tong Y."/>
            <person name="Zhang D."/>
            <person name="Mao C.L."/>
            <person name="Liu Y.L."/>
            <person name="Hao S.J."/>
            <person name="Liu W.Q."/>
            <person name="Lv M.Q."/>
            <person name="Zhang H.B."/>
            <person name="Liu Y."/>
            <person name="Hu-Tang G.R."/>
            <person name="Wang J.P."/>
            <person name="Wang J.H."/>
            <person name="Sun Y.H."/>
            <person name="Ni S.B."/>
            <person name="Chen W.B."/>
            <person name="Zhang X.C."/>
            <person name="Jiao Y.N."/>
            <person name="Eichler E.E."/>
            <person name="Li G.H."/>
            <person name="Liu X."/>
            <person name="Gao L.Z."/>
        </authorList>
    </citation>
    <scope>NUCLEOTIDE SEQUENCE [LARGE SCALE GENOMIC DNA]</scope>
    <source>
        <strain evidence="13">cv. GT1</strain>
        <tissue evidence="12">Leaf</tissue>
    </source>
</reference>
<evidence type="ECO:0008006" key="14">
    <source>
        <dbReference type="Google" id="ProtNLM"/>
    </source>
</evidence>
<comment type="subcellular location">
    <subcellularLocation>
        <location evidence="1">Cytoplasm</location>
        <location evidence="1">Cytoskeleton</location>
    </subcellularLocation>
</comment>
<keyword evidence="6" id="KW-1133">Transmembrane helix</keyword>
<evidence type="ECO:0000259" key="9">
    <source>
        <dbReference type="Pfam" id="PF17681"/>
    </source>
</evidence>
<keyword evidence="6" id="KW-0472">Membrane</keyword>
<dbReference type="Gene3D" id="1.20.120.1900">
    <property type="entry name" value="Gamma-tubulin complex, C-terminal domain"/>
    <property type="match status" value="1"/>
</dbReference>
<evidence type="ECO:0000259" key="10">
    <source>
        <dbReference type="Pfam" id="PF24384"/>
    </source>
</evidence>
<dbReference type="SUPFAM" id="SSF56300">
    <property type="entry name" value="Metallo-dependent phosphatases"/>
    <property type="match status" value="1"/>
</dbReference>
<evidence type="ECO:0000259" key="7">
    <source>
        <dbReference type="Pfam" id="PF00149"/>
    </source>
</evidence>
<dbReference type="InterPro" id="IPR042241">
    <property type="entry name" value="GCP_C_sf"/>
</dbReference>
<feature type="domain" description="TMEM62 C-terminal" evidence="11">
    <location>
        <begin position="400"/>
        <end position="603"/>
    </location>
</feature>
<feature type="domain" description="Calcineurin-like phosphoesterase" evidence="7">
    <location>
        <begin position="20"/>
        <end position="165"/>
    </location>
</feature>
<feature type="domain" description="TMEM62 Ig-like" evidence="10">
    <location>
        <begin position="250"/>
        <end position="377"/>
    </location>
</feature>
<feature type="domain" description="Gamma tubulin complex component C-terminal" evidence="8">
    <location>
        <begin position="932"/>
        <end position="1266"/>
    </location>
</feature>
<feature type="transmembrane region" description="Helical" evidence="6">
    <location>
        <begin position="455"/>
        <end position="474"/>
    </location>
</feature>
<feature type="transmembrane region" description="Helical" evidence="6">
    <location>
        <begin position="398"/>
        <end position="421"/>
    </location>
</feature>
<accession>A0A6A6KC13</accession>
<dbReference type="Pfam" id="PF17681">
    <property type="entry name" value="GCP_N_terminal"/>
    <property type="match status" value="1"/>
</dbReference>
<proteinExistence type="inferred from homology"/>
<dbReference type="GO" id="GO:0043015">
    <property type="term" value="F:gamma-tubulin binding"/>
    <property type="evidence" value="ECO:0007669"/>
    <property type="project" value="InterPro"/>
</dbReference>
<keyword evidence="6" id="KW-0812">Transmembrane</keyword>
<evidence type="ECO:0000256" key="4">
    <source>
        <dbReference type="ARBA" id="ARBA00022701"/>
    </source>
</evidence>